<dbReference type="AlphaFoldDB" id="A0A8C6I124"/>
<feature type="region of interest" description="Disordered" evidence="1">
    <location>
        <begin position="1"/>
        <end position="34"/>
    </location>
</feature>
<proteinExistence type="predicted"/>
<reference evidence="2" key="2">
    <citation type="submission" date="2025-09" db="UniProtKB">
        <authorList>
            <consortium name="Ensembl"/>
        </authorList>
    </citation>
    <scope>IDENTIFICATION</scope>
</reference>
<sequence length="155" mass="17036">MDSLAPGRWRRRRTEELPAAGDAKRACRRSEPGGYECSGHMLTTCALLSWSTEDQESRPRGLPASQPDCSQERLSSMVLQNGGRSSAQPCLRCIAGESVVQCLASRHPQAAGSPSYCAALRGLLQKHGEGPWWEPLRSWGASRHPQDHQATLRPF</sequence>
<keyword evidence="3" id="KW-1185">Reference proteome</keyword>
<feature type="compositionally biased region" description="Basic and acidic residues" evidence="1">
    <location>
        <begin position="22"/>
        <end position="31"/>
    </location>
</feature>
<dbReference type="Proteomes" id="UP000694415">
    <property type="component" value="Unplaced"/>
</dbReference>
<evidence type="ECO:0000313" key="3">
    <source>
        <dbReference type="Proteomes" id="UP000694415"/>
    </source>
</evidence>
<reference evidence="2" key="1">
    <citation type="submission" date="2025-08" db="UniProtKB">
        <authorList>
            <consortium name="Ensembl"/>
        </authorList>
    </citation>
    <scope>IDENTIFICATION</scope>
</reference>
<name>A0A8C6I124_MUSSI</name>
<evidence type="ECO:0000313" key="2">
    <source>
        <dbReference type="Ensembl" id="ENSMSIP00000030253.1"/>
    </source>
</evidence>
<evidence type="ECO:0000256" key="1">
    <source>
        <dbReference type="SAM" id="MobiDB-lite"/>
    </source>
</evidence>
<dbReference type="Ensembl" id="ENSMSIT00000038092.1">
    <property type="protein sequence ID" value="ENSMSIP00000030253.1"/>
    <property type="gene ID" value="ENSMSIG00000025331.1"/>
</dbReference>
<protein>
    <submittedName>
        <fullName evidence="2">RIKEN cDNA 9430038I01 gene</fullName>
    </submittedName>
</protein>
<organism evidence="2 3">
    <name type="scientific">Mus spicilegus</name>
    <name type="common">Mound-building mouse</name>
    <dbReference type="NCBI Taxonomy" id="10103"/>
    <lineage>
        <taxon>Eukaryota</taxon>
        <taxon>Metazoa</taxon>
        <taxon>Chordata</taxon>
        <taxon>Craniata</taxon>
        <taxon>Vertebrata</taxon>
        <taxon>Euteleostomi</taxon>
        <taxon>Mammalia</taxon>
        <taxon>Eutheria</taxon>
        <taxon>Euarchontoglires</taxon>
        <taxon>Glires</taxon>
        <taxon>Rodentia</taxon>
        <taxon>Myomorpha</taxon>
        <taxon>Muroidea</taxon>
        <taxon>Muridae</taxon>
        <taxon>Murinae</taxon>
        <taxon>Mus</taxon>
        <taxon>Mus</taxon>
    </lineage>
</organism>
<accession>A0A8C6I124</accession>
<dbReference type="GeneTree" id="ENSGT01130000278369"/>